<dbReference type="RefSeq" id="WP_183934169.1">
    <property type="nucleotide sequence ID" value="NZ_JACICF010000002.1"/>
</dbReference>
<sequence>MSGERLAAHLEAAGLMARAREAGGFATVLQKGDAERGSIVLMIAEKGRHYGCLERMLSPSGRYEWTRSGPDGEAELAEIQDFVAKKRRFDPDLWLIELDIADAERFVAETTEFS</sequence>
<keyword evidence="2" id="KW-1185">Reference proteome</keyword>
<evidence type="ECO:0000313" key="1">
    <source>
        <dbReference type="EMBL" id="MBB3764804.1"/>
    </source>
</evidence>
<dbReference type="InterPro" id="IPR009964">
    <property type="entry name" value="DUF1491"/>
</dbReference>
<dbReference type="Pfam" id="PF07372">
    <property type="entry name" value="DUF1491"/>
    <property type="match status" value="1"/>
</dbReference>
<dbReference type="EMBL" id="JACICF010000002">
    <property type="protein sequence ID" value="MBB3764804.1"/>
    <property type="molecule type" value="Genomic_DNA"/>
</dbReference>
<dbReference type="Proteomes" id="UP000578569">
    <property type="component" value="Unassembled WGS sequence"/>
</dbReference>
<name>A0A839Z7H9_9SPHN</name>
<dbReference type="AlphaFoldDB" id="A0A839Z7H9"/>
<evidence type="ECO:0008006" key="3">
    <source>
        <dbReference type="Google" id="ProtNLM"/>
    </source>
</evidence>
<dbReference type="Gene3D" id="3.40.1530.20">
    <property type="entry name" value="Protein of unknown function (DUF1491)"/>
    <property type="match status" value="1"/>
</dbReference>
<proteinExistence type="predicted"/>
<comment type="caution">
    <text evidence="1">The sequence shown here is derived from an EMBL/GenBank/DDBJ whole genome shotgun (WGS) entry which is preliminary data.</text>
</comment>
<evidence type="ECO:0000313" key="2">
    <source>
        <dbReference type="Proteomes" id="UP000578569"/>
    </source>
</evidence>
<organism evidence="1 2">
    <name type="scientific">Sphingomicrobium lutaoense</name>
    <dbReference type="NCBI Taxonomy" id="515949"/>
    <lineage>
        <taxon>Bacteria</taxon>
        <taxon>Pseudomonadati</taxon>
        <taxon>Pseudomonadota</taxon>
        <taxon>Alphaproteobacteria</taxon>
        <taxon>Sphingomonadales</taxon>
        <taxon>Sphingomonadaceae</taxon>
        <taxon>Sphingomicrobium</taxon>
    </lineage>
</organism>
<gene>
    <name evidence="1" type="ORF">FHS50_001866</name>
</gene>
<protein>
    <recommendedName>
        <fullName evidence="3">DUF1491 family protein</fullName>
    </recommendedName>
</protein>
<accession>A0A839Z7H9</accession>
<reference evidence="1 2" key="1">
    <citation type="submission" date="2020-08" db="EMBL/GenBank/DDBJ databases">
        <title>Genomic Encyclopedia of Type Strains, Phase IV (KMG-IV): sequencing the most valuable type-strain genomes for metagenomic binning, comparative biology and taxonomic classification.</title>
        <authorList>
            <person name="Goeker M."/>
        </authorList>
    </citation>
    <scope>NUCLEOTIDE SEQUENCE [LARGE SCALE GENOMIC DNA]</scope>
    <source>
        <strain evidence="1 2">DSM 24194</strain>
    </source>
</reference>